<accession>A0A3N0D1W1</accession>
<dbReference type="Proteomes" id="UP000267469">
    <property type="component" value="Unassembled WGS sequence"/>
</dbReference>
<protein>
    <submittedName>
        <fullName evidence="1">Uncharacterized protein</fullName>
    </submittedName>
</protein>
<gene>
    <name evidence="1" type="ORF">ED312_22445</name>
</gene>
<organism evidence="1 2">
    <name type="scientific">Sinomicrobium pectinilyticum</name>
    <dbReference type="NCBI Taxonomy" id="1084421"/>
    <lineage>
        <taxon>Bacteria</taxon>
        <taxon>Pseudomonadati</taxon>
        <taxon>Bacteroidota</taxon>
        <taxon>Flavobacteriia</taxon>
        <taxon>Flavobacteriales</taxon>
        <taxon>Flavobacteriaceae</taxon>
        <taxon>Sinomicrobium</taxon>
    </lineage>
</organism>
<reference evidence="1 2" key="1">
    <citation type="submission" date="2018-10" db="EMBL/GenBank/DDBJ databases">
        <title>Sinomicrobium pectinilyticum sp. nov., a pectinase-producing bacterium isolated from alkaline and saline soil, and emended description of the genus Sinomicrobium.</title>
        <authorList>
            <person name="Cheng B."/>
            <person name="Li C."/>
            <person name="Lai Q."/>
            <person name="Du M."/>
            <person name="Shao Z."/>
            <person name="Xu P."/>
            <person name="Yang C."/>
        </authorList>
    </citation>
    <scope>NUCLEOTIDE SEQUENCE [LARGE SCALE GENOMIC DNA]</scope>
    <source>
        <strain evidence="1 2">5DNS001</strain>
    </source>
</reference>
<dbReference type="AlphaFoldDB" id="A0A3N0D1W1"/>
<sequence>MIFFMTQTYTEFLNCIIYGYQSHKANVSQNYKIVQGYRLQVALMGIPNGTSSPDHPNNPYPFISQAPLSHGHIIELSHFHIIRHSAHDAFALTSFPPDNWIII</sequence>
<evidence type="ECO:0000313" key="1">
    <source>
        <dbReference type="EMBL" id="RNL69243.1"/>
    </source>
</evidence>
<name>A0A3N0D1W1_SINP1</name>
<dbReference type="EMBL" id="RJTM01000182">
    <property type="protein sequence ID" value="RNL69243.1"/>
    <property type="molecule type" value="Genomic_DNA"/>
</dbReference>
<evidence type="ECO:0000313" key="2">
    <source>
        <dbReference type="Proteomes" id="UP000267469"/>
    </source>
</evidence>
<comment type="caution">
    <text evidence="1">The sequence shown here is derived from an EMBL/GenBank/DDBJ whole genome shotgun (WGS) entry which is preliminary data.</text>
</comment>
<proteinExistence type="predicted"/>
<keyword evidence="2" id="KW-1185">Reference proteome</keyword>